<dbReference type="OrthoDB" id="6194521at2"/>
<dbReference type="SUPFAM" id="SSF52949">
    <property type="entry name" value="Macro domain-like"/>
    <property type="match status" value="1"/>
</dbReference>
<dbReference type="PANTHER" id="PTHR11106:SF27">
    <property type="entry name" value="MACRO DOMAIN-CONTAINING PROTEIN"/>
    <property type="match status" value="1"/>
</dbReference>
<keyword evidence="3" id="KW-1185">Reference proteome</keyword>
<accession>A0A4Q9UZ85</accession>
<dbReference type="InterPro" id="IPR002589">
    <property type="entry name" value="Macro_dom"/>
</dbReference>
<protein>
    <submittedName>
        <fullName evidence="2">Appr-1-p processing protein</fullName>
    </submittedName>
</protein>
<name>A0A4Q9UZ85_9ACTO</name>
<organism evidence="2 3">
    <name type="scientific">Arcanobacterium bovis</name>
    <dbReference type="NCBI Taxonomy" id="2529275"/>
    <lineage>
        <taxon>Bacteria</taxon>
        <taxon>Bacillati</taxon>
        <taxon>Actinomycetota</taxon>
        <taxon>Actinomycetes</taxon>
        <taxon>Actinomycetales</taxon>
        <taxon>Actinomycetaceae</taxon>
        <taxon>Arcanobacterium</taxon>
    </lineage>
</organism>
<dbReference type="Pfam" id="PF01661">
    <property type="entry name" value="Macro"/>
    <property type="match status" value="1"/>
</dbReference>
<dbReference type="AlphaFoldDB" id="A0A4Q9UZ85"/>
<reference evidence="2 3" key="1">
    <citation type="submission" date="2019-02" db="EMBL/GenBank/DDBJ databases">
        <title>Arcanobacterium bovis sp. nov., isolated from the milk of a cow with mastitis.</title>
        <authorList>
            <person name="Sammra O."/>
            <person name="Foster G."/>
            <person name="Hassan A."/>
            <person name="Alssahen M."/>
            <person name="Laemmler C."/>
            <person name="Borowiak M."/>
            <person name="Malorny B."/>
            <person name="Abdulmawjood A."/>
        </authorList>
    </citation>
    <scope>NUCLEOTIDE SEQUENCE [LARGE SCALE GENOMIC DNA]</scope>
    <source>
        <strain evidence="2 3">C605018/01/1</strain>
    </source>
</reference>
<dbReference type="PANTHER" id="PTHR11106">
    <property type="entry name" value="GANGLIOSIDE INDUCED DIFFERENTIATION ASSOCIATED PROTEIN 2-RELATED"/>
    <property type="match status" value="1"/>
</dbReference>
<dbReference type="InterPro" id="IPR043472">
    <property type="entry name" value="Macro_dom-like"/>
</dbReference>
<evidence type="ECO:0000313" key="2">
    <source>
        <dbReference type="EMBL" id="TBW21062.1"/>
    </source>
</evidence>
<dbReference type="PROSITE" id="PS51154">
    <property type="entry name" value="MACRO"/>
    <property type="match status" value="1"/>
</dbReference>
<dbReference type="Proteomes" id="UP000293036">
    <property type="component" value="Unassembled WGS sequence"/>
</dbReference>
<dbReference type="RefSeq" id="WP_131281736.1">
    <property type="nucleotide sequence ID" value="NZ_JBHSLR010000002.1"/>
</dbReference>
<dbReference type="EMBL" id="SJDT01000005">
    <property type="protein sequence ID" value="TBW21062.1"/>
    <property type="molecule type" value="Genomic_DNA"/>
</dbReference>
<gene>
    <name evidence="2" type="ORF">EZJ44_07090</name>
</gene>
<comment type="caution">
    <text evidence="2">The sequence shown here is derived from an EMBL/GenBank/DDBJ whole genome shotgun (WGS) entry which is preliminary data.</text>
</comment>
<evidence type="ECO:0000313" key="3">
    <source>
        <dbReference type="Proteomes" id="UP000293036"/>
    </source>
</evidence>
<proteinExistence type="predicted"/>
<dbReference type="SMART" id="SM00506">
    <property type="entry name" value="A1pp"/>
    <property type="match status" value="1"/>
</dbReference>
<feature type="domain" description="Macro" evidence="1">
    <location>
        <begin position="106"/>
        <end position="299"/>
    </location>
</feature>
<evidence type="ECO:0000259" key="1">
    <source>
        <dbReference type="PROSITE" id="PS51154"/>
    </source>
</evidence>
<dbReference type="Gene3D" id="3.40.220.10">
    <property type="entry name" value="Leucine Aminopeptidase, subunit E, domain 1"/>
    <property type="match status" value="1"/>
</dbReference>
<sequence length="301" mass="33652">MLKLSEYRDLINLDCDFPDPKKDKRSNYDLLMTALGGLRNKHFTGTSSMAHLSTDDGLFRWLQAELSLREPAAIDPITSRAINTLLYRETGKRGRVEASHLRRVSEILPECDYLDANQVVLYRGDIRQLVVDAVVNPALPELTGCPIPLHGCLDSEIHAQAGPWLRNDCAKIIELQGHNEEPGDVTMTRGYRMPTKYIIHALGPDVKNREATDADRLALRNCYLNALDLAAEKGDIHSIAFPAISTGWNGFPVHEAATIALGAVEDWMKNRTSEMDLVVFSVHSDEDAEVYMDILARWVAD</sequence>